<organism evidence="4 5">
    <name type="scientific">Stieleria maiorica</name>
    <dbReference type="NCBI Taxonomy" id="2795974"/>
    <lineage>
        <taxon>Bacteria</taxon>
        <taxon>Pseudomonadati</taxon>
        <taxon>Planctomycetota</taxon>
        <taxon>Planctomycetia</taxon>
        <taxon>Pirellulales</taxon>
        <taxon>Pirellulaceae</taxon>
        <taxon>Stieleria</taxon>
    </lineage>
</organism>
<keyword evidence="1" id="KW-0238">DNA-binding</keyword>
<evidence type="ECO:0000259" key="3">
    <source>
        <dbReference type="Pfam" id="PF13495"/>
    </source>
</evidence>
<dbReference type="GO" id="GO:0015074">
    <property type="term" value="P:DNA integration"/>
    <property type="evidence" value="ECO:0007669"/>
    <property type="project" value="InterPro"/>
</dbReference>
<reference evidence="4 5" key="1">
    <citation type="submission" date="2019-02" db="EMBL/GenBank/DDBJ databases">
        <title>Planctomycetal bacteria perform biofilm scaping via a novel small molecule.</title>
        <authorList>
            <person name="Jeske O."/>
            <person name="Boedeker C."/>
            <person name="Wiegand S."/>
            <person name="Breitling P."/>
            <person name="Kallscheuer N."/>
            <person name="Jogler M."/>
            <person name="Rohde M."/>
            <person name="Petersen J."/>
            <person name="Medema M.H."/>
            <person name="Surup F."/>
            <person name="Jogler C."/>
        </authorList>
    </citation>
    <scope>NUCLEOTIDE SEQUENCE [LARGE SCALE GENOMIC DNA]</scope>
    <source>
        <strain evidence="4 5">Mal15</strain>
    </source>
</reference>
<keyword evidence="5" id="KW-1185">Reference proteome</keyword>
<dbReference type="AlphaFoldDB" id="A0A5B9MG22"/>
<feature type="region of interest" description="Disordered" evidence="2">
    <location>
        <begin position="1"/>
        <end position="21"/>
    </location>
</feature>
<dbReference type="Pfam" id="PF13495">
    <property type="entry name" value="Phage_int_SAM_4"/>
    <property type="match status" value="1"/>
</dbReference>
<evidence type="ECO:0000313" key="4">
    <source>
        <dbReference type="EMBL" id="QEF98534.1"/>
    </source>
</evidence>
<gene>
    <name evidence="4" type="ORF">Mal15_25860</name>
</gene>
<dbReference type="GO" id="GO:0003677">
    <property type="term" value="F:DNA binding"/>
    <property type="evidence" value="ECO:0007669"/>
    <property type="project" value="UniProtKB-KW"/>
</dbReference>
<sequence length="108" mass="12463">MSKSNNRRRNSQKSAALGAYFPENRRRKLSEDLQLSGMSKRTHDGYIRAIRQLSDFAKCSPDQATENHVRQFFLHLQNDRRFAYGSLRVALPGESRSFTPAPANEHRI</sequence>
<feature type="compositionally biased region" description="Basic residues" evidence="2">
    <location>
        <begin position="1"/>
        <end position="11"/>
    </location>
</feature>
<dbReference type="InterPro" id="IPR004107">
    <property type="entry name" value="Integrase_SAM-like_N"/>
</dbReference>
<evidence type="ECO:0000313" key="5">
    <source>
        <dbReference type="Proteomes" id="UP000321353"/>
    </source>
</evidence>
<evidence type="ECO:0000256" key="1">
    <source>
        <dbReference type="ARBA" id="ARBA00023125"/>
    </source>
</evidence>
<proteinExistence type="predicted"/>
<dbReference type="RefSeq" id="WP_233903420.1">
    <property type="nucleotide sequence ID" value="NZ_CP036264.1"/>
</dbReference>
<dbReference type="KEGG" id="smam:Mal15_25860"/>
<dbReference type="Proteomes" id="UP000321353">
    <property type="component" value="Chromosome"/>
</dbReference>
<dbReference type="InterPro" id="IPR010998">
    <property type="entry name" value="Integrase_recombinase_N"/>
</dbReference>
<name>A0A5B9MG22_9BACT</name>
<dbReference type="Gene3D" id="1.10.150.130">
    <property type="match status" value="1"/>
</dbReference>
<dbReference type="EMBL" id="CP036264">
    <property type="protein sequence ID" value="QEF98534.1"/>
    <property type="molecule type" value="Genomic_DNA"/>
</dbReference>
<evidence type="ECO:0000256" key="2">
    <source>
        <dbReference type="SAM" id="MobiDB-lite"/>
    </source>
</evidence>
<feature type="domain" description="Integrase SAM-like N-terminal" evidence="3">
    <location>
        <begin position="27"/>
        <end position="91"/>
    </location>
</feature>
<accession>A0A5B9MG22</accession>
<protein>
    <recommendedName>
        <fullName evidence="3">Integrase SAM-like N-terminal domain-containing protein</fullName>
    </recommendedName>
</protein>